<proteinExistence type="predicted"/>
<reference evidence="1 2" key="1">
    <citation type="submission" date="2019-07" db="EMBL/GenBank/DDBJ databases">
        <title>SAR11 Genome Evolution.</title>
        <authorList>
            <person name="Giovannoni S."/>
        </authorList>
    </citation>
    <scope>NUCLEOTIDE SEQUENCE [LARGE SCALE GENOMIC DNA]</scope>
    <source>
        <strain evidence="1 2">HTCC9565</strain>
    </source>
</reference>
<organism evidence="1 2">
    <name type="scientific">Pelagibacter ubique</name>
    <dbReference type="NCBI Taxonomy" id="198252"/>
    <lineage>
        <taxon>Bacteria</taxon>
        <taxon>Pseudomonadati</taxon>
        <taxon>Pseudomonadota</taxon>
        <taxon>Alphaproteobacteria</taxon>
        <taxon>Candidatus Pelagibacterales</taxon>
        <taxon>Candidatus Pelagibacteraceae</taxon>
        <taxon>Candidatus Pelagibacter</taxon>
    </lineage>
</organism>
<gene>
    <name evidence="1" type="ORF">VP91_00007580</name>
</gene>
<evidence type="ECO:0000313" key="2">
    <source>
        <dbReference type="Proteomes" id="UP001166004"/>
    </source>
</evidence>
<comment type="caution">
    <text evidence="1">The sequence shown here is derived from an EMBL/GenBank/DDBJ whole genome shotgun (WGS) entry which is preliminary data.</text>
</comment>
<dbReference type="Proteomes" id="UP001166004">
    <property type="component" value="Unassembled WGS sequence"/>
</dbReference>
<accession>A0ABX1T400</accession>
<name>A0ABX1T400_PELUQ</name>
<protein>
    <submittedName>
        <fullName evidence="1">Uncharacterized protein</fullName>
    </submittedName>
</protein>
<dbReference type="EMBL" id="LANA01000001">
    <property type="protein sequence ID" value="NMN67611.1"/>
    <property type="molecule type" value="Genomic_DNA"/>
</dbReference>
<sequence>MKKKAAILISGNIRLFEENKKFYQKIFENYDCDVFASVWDNQENYSNFVDIFKPKLIETKKVKNWEHEIEKIKYVTGEEGRSYNIKNSFNMWDSIRSSIQLFQSYDEIEKYDIVCRYRSDLKLLNFPDNYLFNLKNNQILVPDCNHYRGVNDQIFFMKPRSILKLIDLIPYIIKLTEKGSVFHPEYLLYRFINSQNFKINIIKNFNYLQLGPKKHHMYEIKPSKKAHIPIKDKFYMKKIKYFFRIKRYF</sequence>
<evidence type="ECO:0000313" key="1">
    <source>
        <dbReference type="EMBL" id="NMN67611.1"/>
    </source>
</evidence>
<keyword evidence="2" id="KW-1185">Reference proteome</keyword>
<dbReference type="RefSeq" id="WP_169036095.1">
    <property type="nucleotide sequence ID" value="NZ_LANA01000001.1"/>
</dbReference>